<dbReference type="Pfam" id="PF07734">
    <property type="entry name" value="FBA_1"/>
    <property type="match status" value="1"/>
</dbReference>
<dbReference type="AlphaFoldDB" id="A0A7J9HSE0"/>
<accession>A0A7J9HSE0</accession>
<gene>
    <name evidence="2" type="ORF">Gohar_026718</name>
</gene>
<evidence type="ECO:0000259" key="1">
    <source>
        <dbReference type="Pfam" id="PF07734"/>
    </source>
</evidence>
<name>A0A7J9HSE0_9ROSI</name>
<feature type="domain" description="F-box associated beta-propeller type 1" evidence="1">
    <location>
        <begin position="6"/>
        <end position="78"/>
    </location>
</feature>
<protein>
    <recommendedName>
        <fullName evidence="1">F-box associated beta-propeller type 1 domain-containing protein</fullName>
    </recommendedName>
</protein>
<dbReference type="InterPro" id="IPR006527">
    <property type="entry name" value="F-box-assoc_dom_typ1"/>
</dbReference>
<dbReference type="Proteomes" id="UP000593560">
    <property type="component" value="Unassembled WGS sequence"/>
</dbReference>
<comment type="caution">
    <text evidence="2">The sequence shown here is derived from an EMBL/GenBank/DDBJ whole genome shotgun (WGS) entry which is preliminary data.</text>
</comment>
<proteinExistence type="predicted"/>
<sequence>MAYYEHMQQIELYSLKSNPWMRISAPEYCLNYSPSLNNYINGFYYWRAKGFTSSNRILSLDMVNENFSSLPLPLVPKSRELKNLGIRPNKGPVHILTYVESLVPISERSEEEEAIICLPPGDAPNRYYG</sequence>
<reference evidence="2 3" key="1">
    <citation type="journal article" date="2019" name="Genome Biol. Evol.">
        <title>Insights into the evolution of the New World diploid cottons (Gossypium, subgenus Houzingenia) based on genome sequencing.</title>
        <authorList>
            <person name="Grover C.E."/>
            <person name="Arick M.A. 2nd"/>
            <person name="Thrash A."/>
            <person name="Conover J.L."/>
            <person name="Sanders W.S."/>
            <person name="Peterson D.G."/>
            <person name="Frelichowski J.E."/>
            <person name="Scheffler J.A."/>
            <person name="Scheffler B.E."/>
            <person name="Wendel J.F."/>
        </authorList>
    </citation>
    <scope>NUCLEOTIDE SEQUENCE [LARGE SCALE GENOMIC DNA]</scope>
    <source>
        <strain evidence="2">0</strain>
        <tissue evidence="2">Leaf</tissue>
    </source>
</reference>
<evidence type="ECO:0000313" key="2">
    <source>
        <dbReference type="EMBL" id="MBA0812780.1"/>
    </source>
</evidence>
<organism evidence="2 3">
    <name type="scientific">Gossypium harknessii</name>
    <dbReference type="NCBI Taxonomy" id="34285"/>
    <lineage>
        <taxon>Eukaryota</taxon>
        <taxon>Viridiplantae</taxon>
        <taxon>Streptophyta</taxon>
        <taxon>Embryophyta</taxon>
        <taxon>Tracheophyta</taxon>
        <taxon>Spermatophyta</taxon>
        <taxon>Magnoliopsida</taxon>
        <taxon>eudicotyledons</taxon>
        <taxon>Gunneridae</taxon>
        <taxon>Pentapetalae</taxon>
        <taxon>rosids</taxon>
        <taxon>malvids</taxon>
        <taxon>Malvales</taxon>
        <taxon>Malvaceae</taxon>
        <taxon>Malvoideae</taxon>
        <taxon>Gossypium</taxon>
    </lineage>
</organism>
<keyword evidence="3" id="KW-1185">Reference proteome</keyword>
<dbReference type="EMBL" id="JABFAD010000011">
    <property type="protein sequence ID" value="MBA0812780.1"/>
    <property type="molecule type" value="Genomic_DNA"/>
</dbReference>
<evidence type="ECO:0000313" key="3">
    <source>
        <dbReference type="Proteomes" id="UP000593560"/>
    </source>
</evidence>